<dbReference type="PROSITE" id="PS00028">
    <property type="entry name" value="ZINC_FINGER_C2H2_1"/>
    <property type="match status" value="1"/>
</dbReference>
<dbReference type="InterPro" id="IPR006578">
    <property type="entry name" value="MADF-dom"/>
</dbReference>
<dbReference type="PROSITE" id="PS51029">
    <property type="entry name" value="MADF"/>
    <property type="match status" value="1"/>
</dbReference>
<dbReference type="OrthoDB" id="7555047at2759"/>
<feature type="compositionally biased region" description="Polar residues" evidence="1">
    <location>
        <begin position="277"/>
        <end position="301"/>
    </location>
</feature>
<name>A0A3L8DBT1_OOCBI</name>
<evidence type="ECO:0000313" key="3">
    <source>
        <dbReference type="EMBL" id="RLU17592.1"/>
    </source>
</evidence>
<dbReference type="AlphaFoldDB" id="A0A3L8DBT1"/>
<reference evidence="3" key="2">
    <citation type="submission" date="2018-07" db="EMBL/GenBank/DDBJ databases">
        <authorList>
            <person name="Mckenzie S.K."/>
            <person name="Kronauer D.J.C."/>
        </authorList>
    </citation>
    <scope>NUCLEOTIDE SEQUENCE</scope>
    <source>
        <strain evidence="3">Clonal line C1</strain>
    </source>
</reference>
<reference evidence="3" key="1">
    <citation type="journal article" date="2018" name="Genome Res.">
        <title>The genomic architecture and molecular evolution of ant odorant receptors.</title>
        <authorList>
            <person name="McKenzie S.K."/>
            <person name="Kronauer D.J.C."/>
        </authorList>
    </citation>
    <scope>NUCLEOTIDE SEQUENCE [LARGE SCALE GENOMIC DNA]</scope>
    <source>
        <strain evidence="3">Clonal line C1</strain>
    </source>
</reference>
<accession>A0A3L8DBT1</accession>
<dbReference type="EMBL" id="QOIP01000010">
    <property type="protein sequence ID" value="RLU17592.1"/>
    <property type="molecule type" value="Genomic_DNA"/>
</dbReference>
<organism evidence="3">
    <name type="scientific">Ooceraea biroi</name>
    <name type="common">Clonal raider ant</name>
    <name type="synonym">Cerapachys biroi</name>
    <dbReference type="NCBI Taxonomy" id="2015173"/>
    <lineage>
        <taxon>Eukaryota</taxon>
        <taxon>Metazoa</taxon>
        <taxon>Ecdysozoa</taxon>
        <taxon>Arthropoda</taxon>
        <taxon>Hexapoda</taxon>
        <taxon>Insecta</taxon>
        <taxon>Pterygota</taxon>
        <taxon>Neoptera</taxon>
        <taxon>Endopterygota</taxon>
        <taxon>Hymenoptera</taxon>
        <taxon>Apocrita</taxon>
        <taxon>Aculeata</taxon>
        <taxon>Formicoidea</taxon>
        <taxon>Formicidae</taxon>
        <taxon>Dorylinae</taxon>
        <taxon>Ooceraea</taxon>
    </lineage>
</organism>
<dbReference type="GO" id="GO:0006357">
    <property type="term" value="P:regulation of transcription by RNA polymerase II"/>
    <property type="evidence" value="ECO:0007669"/>
    <property type="project" value="TreeGrafter"/>
</dbReference>
<dbReference type="SMART" id="SM00595">
    <property type="entry name" value="MADF"/>
    <property type="match status" value="1"/>
</dbReference>
<dbReference type="Pfam" id="PF10545">
    <property type="entry name" value="MADF_DNA_bdg"/>
    <property type="match status" value="1"/>
</dbReference>
<dbReference type="Proteomes" id="UP000279307">
    <property type="component" value="Chromosome 10"/>
</dbReference>
<dbReference type="InterPro" id="IPR039353">
    <property type="entry name" value="TF_Adf1"/>
</dbReference>
<feature type="domain" description="MADF" evidence="2">
    <location>
        <begin position="108"/>
        <end position="206"/>
    </location>
</feature>
<dbReference type="PANTHER" id="PTHR12243">
    <property type="entry name" value="MADF DOMAIN TRANSCRIPTION FACTOR"/>
    <property type="match status" value="1"/>
</dbReference>
<protein>
    <recommendedName>
        <fullName evidence="2">MADF domain-containing protein</fullName>
    </recommendedName>
</protein>
<dbReference type="GO" id="GO:0005634">
    <property type="term" value="C:nucleus"/>
    <property type="evidence" value="ECO:0007669"/>
    <property type="project" value="TreeGrafter"/>
</dbReference>
<dbReference type="InterPro" id="IPR013087">
    <property type="entry name" value="Znf_C2H2_type"/>
</dbReference>
<evidence type="ECO:0000256" key="1">
    <source>
        <dbReference type="SAM" id="MobiDB-lite"/>
    </source>
</evidence>
<sequence>MSLSARNFDMLIGKLKPFSFKNYSSLDILALEFSTPNELRNLPFTAYTHKCGYCGWLFCFTTNFLEHECFKHYVEGEDRIYVDENNVVTLCNTKTAEGPVCKDVIDELLIGAVKARKGLYDYTLPASERSSLRKNALWAEVSNTIGGALSPDKAKARWKYLRDNYAKARKKVKSYIPSGSAAKANVLKKSNFRFYDVMTFLNDFLETRKTVSSLSDNITEIYETSEQQENDSVASSSESTDISFWTSTTVNAYPPMLTPTHVSPRTPTTVLPPLISVSSPNNVPSRTPQTLSTSQILSTNSKKQKSDALQAALIEALKEPPTQAADPLDGFFARLGEGMRRLPYRERARLEITFLTLLAEKEDLYAYTDRNAGPSTR</sequence>
<gene>
    <name evidence="3" type="ORF">DMN91_009828</name>
</gene>
<proteinExistence type="predicted"/>
<dbReference type="GO" id="GO:0005667">
    <property type="term" value="C:transcription regulator complex"/>
    <property type="evidence" value="ECO:0007669"/>
    <property type="project" value="TreeGrafter"/>
</dbReference>
<evidence type="ECO:0000259" key="2">
    <source>
        <dbReference type="PROSITE" id="PS51029"/>
    </source>
</evidence>
<dbReference type="PANTHER" id="PTHR12243:SF60">
    <property type="entry name" value="SI:CH211-15D5.12-RELATED"/>
    <property type="match status" value="1"/>
</dbReference>
<feature type="region of interest" description="Disordered" evidence="1">
    <location>
        <begin position="277"/>
        <end position="302"/>
    </location>
</feature>
<comment type="caution">
    <text evidence="3">The sequence shown here is derived from an EMBL/GenBank/DDBJ whole genome shotgun (WGS) entry which is preliminary data.</text>
</comment>